<dbReference type="CDD" id="cd18799">
    <property type="entry name" value="SF2_C_EcoAI-like"/>
    <property type="match status" value="1"/>
</dbReference>
<keyword evidence="4" id="KW-0547">Nucleotide-binding</keyword>
<dbReference type="GO" id="GO:0004386">
    <property type="term" value="F:helicase activity"/>
    <property type="evidence" value="ECO:0007669"/>
    <property type="project" value="UniProtKB-KW"/>
</dbReference>
<dbReference type="PANTHER" id="PTHR47396">
    <property type="entry name" value="TYPE I RESTRICTION ENZYME ECOKI R PROTEIN"/>
    <property type="match status" value="1"/>
</dbReference>
<dbReference type="GO" id="GO:0005829">
    <property type="term" value="C:cytosol"/>
    <property type="evidence" value="ECO:0007669"/>
    <property type="project" value="TreeGrafter"/>
</dbReference>
<name>A0A848C8K0_9BACT</name>
<keyword evidence="4" id="KW-0067">ATP-binding</keyword>
<sequence length="1121" mass="128325">MPNFDFLNGRQEFSLFAASAVEAEKVFATSSAMCVIGCRKALELAVKWVYTVDNGIQAPYKDNLSALIHEYTFKKQLPPLLFGKIKGIVAFGNMAVHTGKTVPPAFAVQSLKSLFEFIQWVDYSYGSDYQVRTFDAQRIPKTHVSLDMQKIRAQESLLGEKDAEIERLRQQLAELADKYTGAKERNRQSRTITMEDLSEFSTRKIYIDAMLLGMDWELEGPDSDVSQEYEVEGMAGVPGQKGYADYVLWGRDGKPLAVVEAKKACKDPNTGRTQAKLYADCLELRFGQRPVMFTTNGFDTFFWDDKGGPQRKVSRIFSKTDLERIIERRTSRLPLESITISNAITDRYYQQAAIRSVCEEISRGVRKHLLVMATGTGKTRTAASLVDVLSRGHHITNVLFLADRTALVSQAKDDFKTYLPNMSLCNLCANKDDASARIVFSTYPTIMNAIDREKSKDGGMLFSPAHFDLIIIDESHRSIFKKYRAIFEYFDAILLGLTATPKTEVARNTYEFFELENGVPTYAYDYDTAVHQDHVLVPYYNYEVTTKFLSEGITYEELSDEDKERYEDDFTEDGVMPDSIPSQALNDFVFNQKTVDLVLQDLMERGIMVNGGERIGKTIIFAQNKRHAEFILERFNKLYPQYHGTWASRVVCDDSYAQTVIDNFKEAEKTPYIVVSVDMMDTGIDVPACVNLVFFKKVRSKTKFWQMIGRGTRLCPELTCTDLIEREEYTGKKRFLIFDYCGNFEYFRQVKHTTEGEVPISLSENIFRKCVRLVAAFQDASKFDGAYQPWRRELTELCQGRIAGLNTDLFHVRLALKHVEKFKKPEAFICLSELDQQELTEHIAPLVHFDEADAMALRFDNFIYGFILNVLDESPLVKRDMARLVTTARLLEKKSSIPQVAAKLPLLRQISAPELWKDIDICKLEDIRRELRALIRFLDEGSKRKDIITILTDPILDSTAGIPLPEEDPFESYKMKVNRYIEEHKNSLAIYNLTHNISLTRKDYEELERVFTQELGSKEDYVKTFGDTPFGLLIRKIAKLDHEAVLAAFSEFINDQSLNSRQIAFVQKVITHIEQNGYIEDISVLTKAPFDKPAKLLDFDEIRQRRLLAVIKSVRDNALVI</sequence>
<dbReference type="InterPro" id="IPR025285">
    <property type="entry name" value="DUF4145"/>
</dbReference>
<dbReference type="GO" id="GO:0003677">
    <property type="term" value="F:DNA binding"/>
    <property type="evidence" value="ECO:0007669"/>
    <property type="project" value="UniProtKB-KW"/>
</dbReference>
<dbReference type="GO" id="GO:0009035">
    <property type="term" value="F:type I site-specific deoxyribonuclease activity"/>
    <property type="evidence" value="ECO:0007669"/>
    <property type="project" value="UniProtKB-EC"/>
</dbReference>
<dbReference type="InterPro" id="IPR027417">
    <property type="entry name" value="P-loop_NTPase"/>
</dbReference>
<dbReference type="Pfam" id="PF08463">
    <property type="entry name" value="EcoEI_R_C"/>
    <property type="match status" value="1"/>
</dbReference>
<dbReference type="InterPro" id="IPR013670">
    <property type="entry name" value="EcoEI_R_C_dom"/>
</dbReference>
<dbReference type="Gene3D" id="3.40.50.300">
    <property type="entry name" value="P-loop containing nucleotide triphosphate hydrolases"/>
    <property type="match status" value="2"/>
</dbReference>
<comment type="caution">
    <text evidence="4">The sequence shown here is derived from an EMBL/GenBank/DDBJ whole genome shotgun (WGS) entry which is preliminary data.</text>
</comment>
<dbReference type="Pfam" id="PF04851">
    <property type="entry name" value="ResIII"/>
    <property type="match status" value="1"/>
</dbReference>
<reference evidence="4 5" key="1">
    <citation type="submission" date="2020-04" db="EMBL/GenBank/DDBJ databases">
        <authorList>
            <person name="Hitch T.C.A."/>
            <person name="Wylensek D."/>
            <person name="Clavel T."/>
        </authorList>
    </citation>
    <scope>NUCLEOTIDE SEQUENCE [LARGE SCALE GENOMIC DNA]</scope>
    <source>
        <strain evidence="4 5">PG-251-APC-1</strain>
    </source>
</reference>
<dbReference type="InterPro" id="IPR001650">
    <property type="entry name" value="Helicase_C-like"/>
</dbReference>
<evidence type="ECO:0000259" key="2">
    <source>
        <dbReference type="PROSITE" id="PS51192"/>
    </source>
</evidence>
<dbReference type="GO" id="GO:0005524">
    <property type="term" value="F:ATP binding"/>
    <property type="evidence" value="ECO:0007669"/>
    <property type="project" value="UniProtKB-KW"/>
</dbReference>
<dbReference type="PANTHER" id="PTHR47396:SF1">
    <property type="entry name" value="ATP-DEPENDENT HELICASE IRC3-RELATED"/>
    <property type="match status" value="1"/>
</dbReference>
<dbReference type="PROSITE" id="PS51194">
    <property type="entry name" value="HELICASE_CTER"/>
    <property type="match status" value="1"/>
</dbReference>
<evidence type="ECO:0000313" key="5">
    <source>
        <dbReference type="Proteomes" id="UP000522333"/>
    </source>
</evidence>
<gene>
    <name evidence="4" type="ORF">HF854_03535</name>
</gene>
<dbReference type="SMART" id="SM00487">
    <property type="entry name" value="DEXDc"/>
    <property type="match status" value="1"/>
</dbReference>
<dbReference type="InterPro" id="IPR007409">
    <property type="entry name" value="Restrct_endonuc_type1_HsdR_N"/>
</dbReference>
<organism evidence="4 5">
    <name type="scientific">Desulfovibrio piger</name>
    <dbReference type="NCBI Taxonomy" id="901"/>
    <lineage>
        <taxon>Bacteria</taxon>
        <taxon>Pseudomonadati</taxon>
        <taxon>Thermodesulfobacteriota</taxon>
        <taxon>Desulfovibrionia</taxon>
        <taxon>Desulfovibrionales</taxon>
        <taxon>Desulfovibrionaceae</taxon>
        <taxon>Desulfovibrio</taxon>
    </lineage>
</organism>
<keyword evidence="4" id="KW-0378">Hydrolase</keyword>
<dbReference type="InterPro" id="IPR014001">
    <property type="entry name" value="Helicase_ATP-bd"/>
</dbReference>
<dbReference type="Pfam" id="PF13643">
    <property type="entry name" value="DUF4145"/>
    <property type="match status" value="1"/>
</dbReference>
<keyword evidence="4" id="KW-0347">Helicase</keyword>
<protein>
    <submittedName>
        <fullName evidence="4">DEAD/DEAH box helicase family protein</fullName>
    </submittedName>
</protein>
<feature type="coiled-coil region" evidence="1">
    <location>
        <begin position="151"/>
        <end position="185"/>
    </location>
</feature>
<evidence type="ECO:0000313" key="4">
    <source>
        <dbReference type="EMBL" id="NME51622.1"/>
    </source>
</evidence>
<dbReference type="Gene3D" id="3.90.1570.30">
    <property type="match status" value="1"/>
</dbReference>
<evidence type="ECO:0000256" key="1">
    <source>
        <dbReference type="SAM" id="Coils"/>
    </source>
</evidence>
<dbReference type="InterPro" id="IPR006935">
    <property type="entry name" value="Helicase/UvrB_N"/>
</dbReference>
<proteinExistence type="predicted"/>
<feature type="domain" description="Helicase C-terminal" evidence="3">
    <location>
        <begin position="594"/>
        <end position="766"/>
    </location>
</feature>
<dbReference type="EMBL" id="JABAFY010000008">
    <property type="protein sequence ID" value="NME51622.1"/>
    <property type="molecule type" value="Genomic_DNA"/>
</dbReference>
<evidence type="ECO:0000259" key="3">
    <source>
        <dbReference type="PROSITE" id="PS51194"/>
    </source>
</evidence>
<dbReference type="Pfam" id="PF04313">
    <property type="entry name" value="HSDR_N"/>
    <property type="match status" value="1"/>
</dbReference>
<dbReference type="AlphaFoldDB" id="A0A848C8K0"/>
<dbReference type="Pfam" id="PF00271">
    <property type="entry name" value="Helicase_C"/>
    <property type="match status" value="1"/>
</dbReference>
<dbReference type="CDD" id="cd18032">
    <property type="entry name" value="DEXHc_RE_I_III_res"/>
    <property type="match status" value="1"/>
</dbReference>
<dbReference type="InterPro" id="IPR050742">
    <property type="entry name" value="Helicase_Restrict-Modif_Enz"/>
</dbReference>
<dbReference type="GO" id="GO:0009307">
    <property type="term" value="P:DNA restriction-modification system"/>
    <property type="evidence" value="ECO:0007669"/>
    <property type="project" value="UniProtKB-KW"/>
</dbReference>
<accession>A0A848C8K0</accession>
<keyword evidence="1" id="KW-0175">Coiled coil</keyword>
<dbReference type="RefSeq" id="WP_168935038.1">
    <property type="nucleotide sequence ID" value="NZ_JABAFY010000008.1"/>
</dbReference>
<dbReference type="Proteomes" id="UP000522333">
    <property type="component" value="Unassembled WGS sequence"/>
</dbReference>
<dbReference type="SUPFAM" id="SSF52540">
    <property type="entry name" value="P-loop containing nucleoside triphosphate hydrolases"/>
    <property type="match status" value="2"/>
</dbReference>
<feature type="domain" description="Helicase ATP-binding" evidence="2">
    <location>
        <begin position="359"/>
        <end position="519"/>
    </location>
</feature>
<dbReference type="PROSITE" id="PS51192">
    <property type="entry name" value="HELICASE_ATP_BIND_1"/>
    <property type="match status" value="1"/>
</dbReference>